<keyword evidence="2 5" id="KW-0238">DNA-binding</keyword>
<protein>
    <submittedName>
        <fullName evidence="5">DNA-binding LacI/PurR family transcriptional regulator</fullName>
    </submittedName>
</protein>
<dbReference type="GO" id="GO:0000976">
    <property type="term" value="F:transcription cis-regulatory region binding"/>
    <property type="evidence" value="ECO:0007669"/>
    <property type="project" value="TreeGrafter"/>
</dbReference>
<dbReference type="Pfam" id="PF00356">
    <property type="entry name" value="LacI"/>
    <property type="match status" value="1"/>
</dbReference>
<dbReference type="InterPro" id="IPR046335">
    <property type="entry name" value="LacI/GalR-like_sensor"/>
</dbReference>
<name>A0A7X6BEV7_9SPHN</name>
<organism evidence="5 6">
    <name type="scientific">Sphingomonas trueperi</name>
    <dbReference type="NCBI Taxonomy" id="53317"/>
    <lineage>
        <taxon>Bacteria</taxon>
        <taxon>Pseudomonadati</taxon>
        <taxon>Pseudomonadota</taxon>
        <taxon>Alphaproteobacteria</taxon>
        <taxon>Sphingomonadales</taxon>
        <taxon>Sphingomonadaceae</taxon>
        <taxon>Sphingomonas</taxon>
    </lineage>
</organism>
<gene>
    <name evidence="5" type="ORF">GGR89_003687</name>
</gene>
<dbReference type="SMART" id="SM00354">
    <property type="entry name" value="HTH_LACI"/>
    <property type="match status" value="1"/>
</dbReference>
<dbReference type="PANTHER" id="PTHR30146">
    <property type="entry name" value="LACI-RELATED TRANSCRIPTIONAL REPRESSOR"/>
    <property type="match status" value="1"/>
</dbReference>
<dbReference type="GO" id="GO:0003700">
    <property type="term" value="F:DNA-binding transcription factor activity"/>
    <property type="evidence" value="ECO:0007669"/>
    <property type="project" value="TreeGrafter"/>
</dbReference>
<evidence type="ECO:0000256" key="2">
    <source>
        <dbReference type="ARBA" id="ARBA00023125"/>
    </source>
</evidence>
<dbReference type="SUPFAM" id="SSF53822">
    <property type="entry name" value="Periplasmic binding protein-like I"/>
    <property type="match status" value="1"/>
</dbReference>
<dbReference type="CDD" id="cd01392">
    <property type="entry name" value="HTH_LacI"/>
    <property type="match status" value="1"/>
</dbReference>
<proteinExistence type="predicted"/>
<evidence type="ECO:0000313" key="5">
    <source>
        <dbReference type="EMBL" id="NJB99346.1"/>
    </source>
</evidence>
<dbReference type="Gene3D" id="3.40.50.2300">
    <property type="match status" value="2"/>
</dbReference>
<dbReference type="PROSITE" id="PS50932">
    <property type="entry name" value="HTH_LACI_2"/>
    <property type="match status" value="1"/>
</dbReference>
<evidence type="ECO:0000256" key="1">
    <source>
        <dbReference type="ARBA" id="ARBA00023015"/>
    </source>
</evidence>
<dbReference type="EMBL" id="JAATJB010000014">
    <property type="protein sequence ID" value="NJB99346.1"/>
    <property type="molecule type" value="Genomic_DNA"/>
</dbReference>
<dbReference type="Pfam" id="PF13377">
    <property type="entry name" value="Peripla_BP_3"/>
    <property type="match status" value="1"/>
</dbReference>
<keyword evidence="6" id="KW-1185">Reference proteome</keyword>
<dbReference type="PROSITE" id="PS00356">
    <property type="entry name" value="HTH_LACI_1"/>
    <property type="match status" value="1"/>
</dbReference>
<dbReference type="Proteomes" id="UP000531251">
    <property type="component" value="Unassembled WGS sequence"/>
</dbReference>
<sequence>MKSVGLVELAKIAGVSVSTASRALSNHPRVARGTRERIVALAQEHGFRLNQTASALRKQRTGAIGVVVPLGHEVDQALSDPFFMGLLGGLADALTKRGYDLFLSRVVPQGPRWLDDIIASGRVDGIILIGQSDQLEAIERVAGSYQRMVVWGAARLGSNQITVGTDNVTGGELAARHLITRGCKRLAFLGNAGAPEFSDRYKGFHSAVAEAAGVTDTVVPIHLTMEDAYREMAAYLAANPAPDGILAASDVIAMSAMRALAERGLRVPEDVAVIGYDDILLAGYTTPALTTIRQDVVYGANLLVELLLARIAGQNVGSVAMLPELIVRDSA</sequence>
<keyword evidence="1" id="KW-0805">Transcription regulation</keyword>
<reference evidence="5 6" key="1">
    <citation type="submission" date="2020-03" db="EMBL/GenBank/DDBJ databases">
        <title>Genomic Encyclopedia of Type Strains, Phase IV (KMG-IV): sequencing the most valuable type-strain genomes for metagenomic binning, comparative biology and taxonomic classification.</title>
        <authorList>
            <person name="Goeker M."/>
        </authorList>
    </citation>
    <scope>NUCLEOTIDE SEQUENCE [LARGE SCALE GENOMIC DNA]</scope>
    <source>
        <strain evidence="5 6">DSM 7225</strain>
    </source>
</reference>
<dbReference type="InterPro" id="IPR000843">
    <property type="entry name" value="HTH_LacI"/>
</dbReference>
<dbReference type="Gene3D" id="1.10.260.40">
    <property type="entry name" value="lambda repressor-like DNA-binding domains"/>
    <property type="match status" value="1"/>
</dbReference>
<dbReference type="InterPro" id="IPR028082">
    <property type="entry name" value="Peripla_BP_I"/>
</dbReference>
<dbReference type="AlphaFoldDB" id="A0A7X6BEV7"/>
<accession>A0A7X6BEV7</accession>
<dbReference type="PANTHER" id="PTHR30146:SF120">
    <property type="entry name" value="ALANINE RACEMASE"/>
    <property type="match status" value="1"/>
</dbReference>
<evidence type="ECO:0000313" key="6">
    <source>
        <dbReference type="Proteomes" id="UP000531251"/>
    </source>
</evidence>
<evidence type="ECO:0000259" key="4">
    <source>
        <dbReference type="PROSITE" id="PS50932"/>
    </source>
</evidence>
<comment type="caution">
    <text evidence="5">The sequence shown here is derived from an EMBL/GenBank/DDBJ whole genome shotgun (WGS) entry which is preliminary data.</text>
</comment>
<dbReference type="InterPro" id="IPR010982">
    <property type="entry name" value="Lambda_DNA-bd_dom_sf"/>
</dbReference>
<keyword evidence="3" id="KW-0804">Transcription</keyword>
<evidence type="ECO:0000256" key="3">
    <source>
        <dbReference type="ARBA" id="ARBA00023163"/>
    </source>
</evidence>
<feature type="domain" description="HTH lacI-type" evidence="4">
    <location>
        <begin position="4"/>
        <end position="58"/>
    </location>
</feature>
<dbReference type="SUPFAM" id="SSF47413">
    <property type="entry name" value="lambda repressor-like DNA-binding domains"/>
    <property type="match status" value="1"/>
</dbReference>